<evidence type="ECO:0000313" key="3">
    <source>
        <dbReference type="WBParaSite" id="nRc.2.0.1.t22594-RA"/>
    </source>
</evidence>
<reference evidence="3" key="1">
    <citation type="submission" date="2022-11" db="UniProtKB">
        <authorList>
            <consortium name="WormBaseParasite"/>
        </authorList>
    </citation>
    <scope>IDENTIFICATION</scope>
</reference>
<dbReference type="AlphaFoldDB" id="A0A915J800"/>
<dbReference type="WBParaSite" id="nRc.2.0.1.t22594-RA">
    <property type="protein sequence ID" value="nRc.2.0.1.t22594-RA"/>
    <property type="gene ID" value="nRc.2.0.1.g22594"/>
</dbReference>
<proteinExistence type="predicted"/>
<protein>
    <submittedName>
        <fullName evidence="3">Uncharacterized protein</fullName>
    </submittedName>
</protein>
<keyword evidence="2" id="KW-1185">Reference proteome</keyword>
<accession>A0A915J800</accession>
<evidence type="ECO:0000256" key="1">
    <source>
        <dbReference type="SAM" id="MobiDB-lite"/>
    </source>
</evidence>
<feature type="compositionally biased region" description="Basic and acidic residues" evidence="1">
    <location>
        <begin position="65"/>
        <end position="79"/>
    </location>
</feature>
<dbReference type="Proteomes" id="UP000887565">
    <property type="component" value="Unplaced"/>
</dbReference>
<name>A0A915J800_ROMCU</name>
<feature type="region of interest" description="Disordered" evidence="1">
    <location>
        <begin position="54"/>
        <end position="94"/>
    </location>
</feature>
<organism evidence="2 3">
    <name type="scientific">Romanomermis culicivorax</name>
    <name type="common">Nematode worm</name>
    <dbReference type="NCBI Taxonomy" id="13658"/>
    <lineage>
        <taxon>Eukaryota</taxon>
        <taxon>Metazoa</taxon>
        <taxon>Ecdysozoa</taxon>
        <taxon>Nematoda</taxon>
        <taxon>Enoplea</taxon>
        <taxon>Dorylaimia</taxon>
        <taxon>Mermithida</taxon>
        <taxon>Mermithoidea</taxon>
        <taxon>Mermithidae</taxon>
        <taxon>Romanomermis</taxon>
    </lineage>
</organism>
<sequence>MAQFMDDALTIWPCRQANASRIYKNQKINGRCYEYMPAIVKEQLMFISSGVLTEEESASRGRTSITEKKKKEKYEENGKKAKNRGKRRNTGTRVKKMTIYDNYEQLLQ</sequence>
<evidence type="ECO:0000313" key="2">
    <source>
        <dbReference type="Proteomes" id="UP000887565"/>
    </source>
</evidence>
<feature type="compositionally biased region" description="Basic residues" evidence="1">
    <location>
        <begin position="80"/>
        <end position="94"/>
    </location>
</feature>